<keyword evidence="7 16" id="KW-1133">Transmembrane helix</keyword>
<organism evidence="19 20">
    <name type="scientific">Ameiurus melas</name>
    <name type="common">Black bullhead</name>
    <name type="synonym">Silurus melas</name>
    <dbReference type="NCBI Taxonomy" id="219545"/>
    <lineage>
        <taxon>Eukaryota</taxon>
        <taxon>Metazoa</taxon>
        <taxon>Chordata</taxon>
        <taxon>Craniata</taxon>
        <taxon>Vertebrata</taxon>
        <taxon>Euteleostomi</taxon>
        <taxon>Actinopterygii</taxon>
        <taxon>Neopterygii</taxon>
        <taxon>Teleostei</taxon>
        <taxon>Ostariophysi</taxon>
        <taxon>Siluriformes</taxon>
        <taxon>Ictaluridae</taxon>
        <taxon>Ameiurus</taxon>
    </lineage>
</organism>
<dbReference type="InterPro" id="IPR015621">
    <property type="entry name" value="IL-1_rcpt_fam"/>
</dbReference>
<dbReference type="Gene3D" id="3.40.50.10140">
    <property type="entry name" value="Toll/interleukin-1 receptor homology (TIR) domain"/>
    <property type="match status" value="2"/>
</dbReference>
<evidence type="ECO:0000259" key="17">
    <source>
        <dbReference type="PROSITE" id="PS50104"/>
    </source>
</evidence>
<dbReference type="SMART" id="SM00255">
    <property type="entry name" value="TIR"/>
    <property type="match status" value="1"/>
</dbReference>
<dbReference type="SMART" id="SM00409">
    <property type="entry name" value="IG"/>
    <property type="match status" value="3"/>
</dbReference>
<dbReference type="InterPro" id="IPR007110">
    <property type="entry name" value="Ig-like_dom"/>
</dbReference>
<keyword evidence="6" id="KW-0378">Hydrolase</keyword>
<evidence type="ECO:0000256" key="1">
    <source>
        <dbReference type="ARBA" id="ARBA00004479"/>
    </source>
</evidence>
<evidence type="ECO:0000256" key="8">
    <source>
        <dbReference type="ARBA" id="ARBA00023027"/>
    </source>
</evidence>
<evidence type="ECO:0000313" key="19">
    <source>
        <dbReference type="EMBL" id="KAF4085799.1"/>
    </source>
</evidence>
<feature type="domain" description="Ig-like" evidence="18">
    <location>
        <begin position="284"/>
        <end position="391"/>
    </location>
</feature>
<dbReference type="GO" id="GO:0004908">
    <property type="term" value="F:interleukin-1 receptor activity"/>
    <property type="evidence" value="ECO:0007669"/>
    <property type="project" value="InterPro"/>
</dbReference>
<evidence type="ECO:0000256" key="7">
    <source>
        <dbReference type="ARBA" id="ARBA00022989"/>
    </source>
</evidence>
<dbReference type="InterPro" id="IPR013151">
    <property type="entry name" value="Immunoglobulin_dom"/>
</dbReference>
<dbReference type="InterPro" id="IPR013783">
    <property type="entry name" value="Ig-like_fold"/>
</dbReference>
<dbReference type="GO" id="GO:0016787">
    <property type="term" value="F:hydrolase activity"/>
    <property type="evidence" value="ECO:0007669"/>
    <property type="project" value="UniProtKB-KW"/>
</dbReference>
<dbReference type="PROSITE" id="PS50835">
    <property type="entry name" value="IG_LIKE"/>
    <property type="match status" value="2"/>
</dbReference>
<keyword evidence="9 16" id="KW-0472">Membrane</keyword>
<reference evidence="19 20" key="1">
    <citation type="submission" date="2020-02" db="EMBL/GenBank/DDBJ databases">
        <title>A chromosome-scale genome assembly of the black bullhead catfish (Ameiurus melas).</title>
        <authorList>
            <person name="Wen M."/>
            <person name="Zham M."/>
            <person name="Cabau C."/>
            <person name="Klopp C."/>
            <person name="Donnadieu C."/>
            <person name="Roques C."/>
            <person name="Bouchez O."/>
            <person name="Lampietro C."/>
            <person name="Jouanno E."/>
            <person name="Herpin A."/>
            <person name="Louis A."/>
            <person name="Berthelot C."/>
            <person name="Parey E."/>
            <person name="Roest-Crollius H."/>
            <person name="Braasch I."/>
            <person name="Postlethwait J."/>
            <person name="Robinson-Rechavi M."/>
            <person name="Echchiki A."/>
            <person name="Begum T."/>
            <person name="Montfort J."/>
            <person name="Schartl M."/>
            <person name="Bobe J."/>
            <person name="Guiguen Y."/>
        </authorList>
    </citation>
    <scope>NUCLEOTIDE SEQUENCE [LARGE SCALE GENOMIC DNA]</scope>
    <source>
        <strain evidence="19">M_S1</strain>
        <tissue evidence="19">Blood</tissue>
    </source>
</reference>
<evidence type="ECO:0000256" key="2">
    <source>
        <dbReference type="ARBA" id="ARBA00009752"/>
    </source>
</evidence>
<dbReference type="PANTHER" id="PTHR11890">
    <property type="entry name" value="INTERLEUKIN-1 RECEPTOR FAMILY MEMBER"/>
    <property type="match status" value="1"/>
</dbReference>
<feature type="domain" description="Ig-like" evidence="18">
    <location>
        <begin position="70"/>
        <end position="170"/>
    </location>
</feature>
<dbReference type="PROSITE" id="PS50104">
    <property type="entry name" value="TIR"/>
    <property type="match status" value="1"/>
</dbReference>
<evidence type="ECO:0000256" key="6">
    <source>
        <dbReference type="ARBA" id="ARBA00022801"/>
    </source>
</evidence>
<dbReference type="Gene3D" id="2.60.40.10">
    <property type="entry name" value="Immunoglobulins"/>
    <property type="match status" value="3"/>
</dbReference>
<evidence type="ECO:0000256" key="15">
    <source>
        <dbReference type="SAM" id="MobiDB-lite"/>
    </source>
</evidence>
<keyword evidence="20" id="KW-1185">Reference proteome</keyword>
<keyword evidence="8" id="KW-0520">NAD</keyword>
<dbReference type="PRINTS" id="PR01536">
    <property type="entry name" value="INTRLKN1R12F"/>
</dbReference>
<evidence type="ECO:0000256" key="14">
    <source>
        <dbReference type="ARBA" id="ARBA00023319"/>
    </source>
</evidence>
<evidence type="ECO:0000256" key="12">
    <source>
        <dbReference type="ARBA" id="ARBA00023180"/>
    </source>
</evidence>
<evidence type="ECO:0000256" key="13">
    <source>
        <dbReference type="ARBA" id="ARBA00023198"/>
    </source>
</evidence>
<dbReference type="InterPro" id="IPR003599">
    <property type="entry name" value="Ig_sub"/>
</dbReference>
<feature type="region of interest" description="Disordered" evidence="15">
    <location>
        <begin position="1"/>
        <end position="32"/>
    </location>
</feature>
<accession>A0A7J6AUF6</accession>
<gene>
    <name evidence="19" type="ORF">AMELA_G00099170</name>
</gene>
<comment type="subcellular location">
    <subcellularLocation>
        <location evidence="1">Membrane</location>
        <topology evidence="1">Single-pass type I membrane protein</topology>
    </subcellularLocation>
</comment>
<evidence type="ECO:0000256" key="11">
    <source>
        <dbReference type="ARBA" id="ARBA00023170"/>
    </source>
</evidence>
<dbReference type="InterPro" id="IPR035897">
    <property type="entry name" value="Toll_tir_struct_dom_sf"/>
</dbReference>
<keyword evidence="10" id="KW-1015">Disulfide bond</keyword>
<dbReference type="Pfam" id="PF18452">
    <property type="entry name" value="Ig_6"/>
    <property type="match status" value="1"/>
</dbReference>
<keyword evidence="12" id="KW-0325">Glycoprotein</keyword>
<dbReference type="InterPro" id="IPR000157">
    <property type="entry name" value="TIR_dom"/>
</dbReference>
<dbReference type="InterPro" id="IPR004074">
    <property type="entry name" value="IL-1_rcpt_I/II-typ"/>
</dbReference>
<name>A0A7J6AUF6_AMEME</name>
<keyword evidence="4" id="KW-0732">Signal</keyword>
<feature type="domain" description="TIR" evidence="17">
    <location>
        <begin position="444"/>
        <end position="598"/>
    </location>
</feature>
<dbReference type="PRINTS" id="PR01537">
    <property type="entry name" value="INTRLKN1R1F"/>
</dbReference>
<evidence type="ECO:0008006" key="21">
    <source>
        <dbReference type="Google" id="ProtNLM"/>
    </source>
</evidence>
<dbReference type="Pfam" id="PF00047">
    <property type="entry name" value="ig"/>
    <property type="match status" value="1"/>
</dbReference>
<dbReference type="SUPFAM" id="SSF52200">
    <property type="entry name" value="Toll/Interleukin receptor TIR domain"/>
    <property type="match status" value="2"/>
</dbReference>
<evidence type="ECO:0000256" key="9">
    <source>
        <dbReference type="ARBA" id="ARBA00023136"/>
    </source>
</evidence>
<keyword evidence="14" id="KW-0393">Immunoglobulin domain</keyword>
<keyword evidence="3 16" id="KW-0812">Transmembrane</keyword>
<evidence type="ECO:0000256" key="4">
    <source>
        <dbReference type="ARBA" id="ARBA00022729"/>
    </source>
</evidence>
<dbReference type="GO" id="GO:0016020">
    <property type="term" value="C:membrane"/>
    <property type="evidence" value="ECO:0007669"/>
    <property type="project" value="UniProtKB-SubCell"/>
</dbReference>
<keyword evidence="11" id="KW-0675">Receptor</keyword>
<dbReference type="SUPFAM" id="SSF48726">
    <property type="entry name" value="Immunoglobulin"/>
    <property type="match status" value="3"/>
</dbReference>
<evidence type="ECO:0000256" key="5">
    <source>
        <dbReference type="ARBA" id="ARBA00022737"/>
    </source>
</evidence>
<evidence type="ECO:0000313" key="20">
    <source>
        <dbReference type="Proteomes" id="UP000593565"/>
    </source>
</evidence>
<proteinExistence type="inferred from homology"/>
<evidence type="ECO:0000259" key="18">
    <source>
        <dbReference type="PROSITE" id="PS50835"/>
    </source>
</evidence>
<comment type="caution">
    <text evidence="19">The sequence shown here is derived from an EMBL/GenBank/DDBJ whole genome shotgun (WGS) entry which is preliminary data.</text>
</comment>
<feature type="compositionally biased region" description="Low complexity" evidence="15">
    <location>
        <begin position="14"/>
        <end position="24"/>
    </location>
</feature>
<evidence type="ECO:0000256" key="16">
    <source>
        <dbReference type="SAM" id="Phobius"/>
    </source>
</evidence>
<dbReference type="EMBL" id="JAAGNN010000008">
    <property type="protein sequence ID" value="KAF4085799.1"/>
    <property type="molecule type" value="Genomic_DNA"/>
</dbReference>
<dbReference type="Pfam" id="PF01582">
    <property type="entry name" value="TIR"/>
    <property type="match status" value="1"/>
</dbReference>
<evidence type="ECO:0000256" key="10">
    <source>
        <dbReference type="ARBA" id="ARBA00023157"/>
    </source>
</evidence>
<dbReference type="InterPro" id="IPR041416">
    <property type="entry name" value="IL-1RAcP-like_ig"/>
</dbReference>
<dbReference type="GO" id="GO:0006954">
    <property type="term" value="P:inflammatory response"/>
    <property type="evidence" value="ECO:0007669"/>
    <property type="project" value="UniProtKB-KW"/>
</dbReference>
<keyword evidence="13" id="KW-0395">Inflammatory response</keyword>
<dbReference type="Proteomes" id="UP000593565">
    <property type="component" value="Unassembled WGS sequence"/>
</dbReference>
<protein>
    <recommendedName>
        <fullName evidence="21">Interleukin-1 receptor accessory protein</fullName>
    </recommendedName>
</protein>
<feature type="transmembrane region" description="Helical" evidence="16">
    <location>
        <begin position="404"/>
        <end position="423"/>
    </location>
</feature>
<dbReference type="PANTHER" id="PTHR11890:SF20">
    <property type="entry name" value="INTERLEUKIN-1 RECEPTOR ACCESSORY PROTEIN"/>
    <property type="match status" value="1"/>
</dbReference>
<evidence type="ECO:0000256" key="3">
    <source>
        <dbReference type="ARBA" id="ARBA00022692"/>
    </source>
</evidence>
<dbReference type="InterPro" id="IPR036179">
    <property type="entry name" value="Ig-like_dom_sf"/>
</dbReference>
<dbReference type="AlphaFoldDB" id="A0A7J6AUF6"/>
<keyword evidence="5" id="KW-0677">Repeat</keyword>
<comment type="similarity">
    <text evidence="2">Belongs to the interleukin-1 receptor family.</text>
</comment>
<sequence>MSGPGKSFRLPLVTSSRTARTTQETRTRNPNARAREWSVLTEKQRLEKGNGCFELPSKLHDIKGCSQSGPQCVNWGVYEREVVRVYEGEAGRIRCPLFSHPKLYNYAQIQSTGHTLLWYRHTHELEEPVDLSLPTFVKHRDALWIQPVRMQDKGEYICILRNMSSCVKIGVRLDVVHRKGDCDDTLHRNITVPLQSNYTLRCPNVQHLPNKTYNLIWYHNCKSNIDFHGSFRELRSDELMIYQMFLFYAGPYTCVVTYQSNGHTLNYTHTITLRAVSNIGPKEPKIMNPTDDELYTVSVGKNAKFACRAFLPYLDDEEPQVWWSVNNKTLEELSEPRYTSLAAKVLLDDYGDRNVERVLIVSPFKEEDLHKEFRCSVQNSKGFDSRAATLKEEVYIPSVELGCGLGVTLVLALLLFVLYRVFWLEVHLLYRSWFGTDERDTDDKEYDVYISYARNTEEEEFVMETLRHVLEAEFGYTVCIFDRDSLPGGTVTEETLQFVSRSRRLLVILSACSAFRDAQALLEVRAGVSAMLRGGSVRLVLVQFKPTRSTSDGSHKRNTHKCVKELRRARIALALVRWEGDKSASLTSHFWKKLRLQLPIRTPTHTTKCTHDTSHTDNDHKSENLAESVLRCMQASRRLVVVLSGACVCDKSMQKLECGLCVYLHGTCGTPLITVRWRRTLRAPCCRELAELRRCAICVHWHGAQSQHPSSRFWKRLRLALPVRPLALGPRLIDSTSSHSDLAAVALRRTHTHTRAHILTSGERVRGCVVCVSKQANGGNNKIQSTQC</sequence>